<dbReference type="Proteomes" id="UP000320580">
    <property type="component" value="Chromosome"/>
</dbReference>
<feature type="transmembrane region" description="Helical" evidence="2">
    <location>
        <begin position="32"/>
        <end position="52"/>
    </location>
</feature>
<evidence type="ECO:0000256" key="1">
    <source>
        <dbReference type="SAM" id="MobiDB-lite"/>
    </source>
</evidence>
<feature type="region of interest" description="Disordered" evidence="1">
    <location>
        <begin position="1"/>
        <end position="24"/>
    </location>
</feature>
<keyword evidence="4" id="KW-1185">Reference proteome</keyword>
<dbReference type="AlphaFoldDB" id="A0A5B8IN80"/>
<accession>A0A5B8IN80</accession>
<protein>
    <submittedName>
        <fullName evidence="3">Uncharacterized protein</fullName>
    </submittedName>
</protein>
<feature type="transmembrane region" description="Helical" evidence="2">
    <location>
        <begin position="123"/>
        <end position="146"/>
    </location>
</feature>
<reference evidence="3 4" key="1">
    <citation type="submission" date="2019-07" db="EMBL/GenBank/DDBJ databases">
        <authorList>
            <person name="Zhu P."/>
        </authorList>
    </citation>
    <scope>NUCLEOTIDE SEQUENCE [LARGE SCALE GENOMIC DNA]</scope>
    <source>
        <strain evidence="3 4">SSL-25</strain>
    </source>
</reference>
<keyword evidence="2" id="KW-0472">Membrane</keyword>
<evidence type="ECO:0000313" key="3">
    <source>
        <dbReference type="EMBL" id="QDY78989.1"/>
    </source>
</evidence>
<evidence type="ECO:0000256" key="2">
    <source>
        <dbReference type="SAM" id="Phobius"/>
    </source>
</evidence>
<feature type="transmembrane region" description="Helical" evidence="2">
    <location>
        <begin position="152"/>
        <end position="174"/>
    </location>
</feature>
<sequence length="446" mass="47211">MPTLKSPAPPGAAASPPRTPRAPRRHPLRAELLRGIGPWTGAAVALAVGLMLYEKADPDTDWQSHWSAGAELLRVGAVQFGGPIALAAGVWQGGRERRRGTLELRAGAARGTLRQTLVAVAPVVLWPVAVHLLGALVMVLAILPYASAGGPYGSVVVADSVALASCGVLGFVVGRLVAWRLAAPLLGIAAWLAMVGFQNGHGTRRKVLTLLNPADQLDLYGRVPVWWFAPASLLWTGGVAATVLLLYAARRRAFALVPLAAAVLGAATLMSTGDGLWRDSPALTRQVCTGQDPEICVTAQNRRLLPDVTAALSGVHAELRGVPGAPVRWTEAPDGVLKPGEAALSDLFGNAFRGRLGEPEAFAYGSVGALFGWCATERPGWERAIDITQAASDWLAPYTHNWYEPTPETKRHLNRLKAMTPAESRAYLTRLLASDRCENPGAVPAP</sequence>
<dbReference type="RefSeq" id="WP_146482296.1">
    <property type="nucleotide sequence ID" value="NZ_CP042266.1"/>
</dbReference>
<dbReference type="OrthoDB" id="4119894at2"/>
<evidence type="ECO:0000313" key="4">
    <source>
        <dbReference type="Proteomes" id="UP000320580"/>
    </source>
</evidence>
<dbReference type="EMBL" id="CP042266">
    <property type="protein sequence ID" value="QDY78989.1"/>
    <property type="molecule type" value="Genomic_DNA"/>
</dbReference>
<gene>
    <name evidence="3" type="ORF">FQU76_23485</name>
</gene>
<feature type="transmembrane region" description="Helical" evidence="2">
    <location>
        <begin position="254"/>
        <end position="277"/>
    </location>
</feature>
<keyword evidence="2" id="KW-1133">Transmembrane helix</keyword>
<dbReference type="KEGG" id="sqz:FQU76_23485"/>
<feature type="transmembrane region" description="Helical" evidence="2">
    <location>
        <begin position="181"/>
        <end position="198"/>
    </location>
</feature>
<keyword evidence="2" id="KW-0812">Transmembrane</keyword>
<name>A0A5B8IN80_9ACTN</name>
<organism evidence="3 4">
    <name type="scientific">Streptomyces qinzhouensis</name>
    <dbReference type="NCBI Taxonomy" id="2599401"/>
    <lineage>
        <taxon>Bacteria</taxon>
        <taxon>Bacillati</taxon>
        <taxon>Actinomycetota</taxon>
        <taxon>Actinomycetes</taxon>
        <taxon>Kitasatosporales</taxon>
        <taxon>Streptomycetaceae</taxon>
        <taxon>Streptomyces</taxon>
    </lineage>
</organism>
<feature type="transmembrane region" description="Helical" evidence="2">
    <location>
        <begin position="72"/>
        <end position="91"/>
    </location>
</feature>
<feature type="transmembrane region" description="Helical" evidence="2">
    <location>
        <begin position="225"/>
        <end position="247"/>
    </location>
</feature>
<proteinExistence type="predicted"/>